<dbReference type="PANTHER" id="PTHR46307">
    <property type="entry name" value="G9A, ISOFORM B"/>
    <property type="match status" value="1"/>
</dbReference>
<dbReference type="PROSITE" id="PS50297">
    <property type="entry name" value="ANK_REP_REGION"/>
    <property type="match status" value="2"/>
</dbReference>
<evidence type="ECO:0000256" key="1">
    <source>
        <dbReference type="PROSITE-ProRule" id="PRU00023"/>
    </source>
</evidence>
<dbReference type="OrthoDB" id="5792673at2759"/>
<dbReference type="SMART" id="SM00248">
    <property type="entry name" value="ANK"/>
    <property type="match status" value="3"/>
</dbReference>
<dbReference type="STRING" id="50429.A0A2B4RKG2"/>
<dbReference type="GO" id="GO:0000122">
    <property type="term" value="P:negative regulation of transcription by RNA polymerase II"/>
    <property type="evidence" value="ECO:0007669"/>
    <property type="project" value="TreeGrafter"/>
</dbReference>
<name>A0A2B4RKG2_STYPI</name>
<dbReference type="GO" id="GO:0032259">
    <property type="term" value="P:methylation"/>
    <property type="evidence" value="ECO:0007669"/>
    <property type="project" value="UniProtKB-KW"/>
</dbReference>
<dbReference type="GO" id="GO:0005634">
    <property type="term" value="C:nucleus"/>
    <property type="evidence" value="ECO:0007669"/>
    <property type="project" value="TreeGrafter"/>
</dbReference>
<dbReference type="PANTHER" id="PTHR46307:SF4">
    <property type="entry name" value="G9A, ISOFORM B"/>
    <property type="match status" value="1"/>
</dbReference>
<feature type="region of interest" description="Disordered" evidence="2">
    <location>
        <begin position="161"/>
        <end position="186"/>
    </location>
</feature>
<dbReference type="AlphaFoldDB" id="A0A2B4RKG2"/>
<reference evidence="4" key="1">
    <citation type="journal article" date="2017" name="bioRxiv">
        <title>Comparative analysis of the genomes of Stylophora pistillata and Acropora digitifera provides evidence for extensive differences between species of corals.</title>
        <authorList>
            <person name="Voolstra C.R."/>
            <person name="Li Y."/>
            <person name="Liew Y.J."/>
            <person name="Baumgarten S."/>
            <person name="Zoccola D."/>
            <person name="Flot J.-F."/>
            <person name="Tambutte S."/>
            <person name="Allemand D."/>
            <person name="Aranda M."/>
        </authorList>
    </citation>
    <scope>NUCLEOTIDE SEQUENCE [LARGE SCALE GENOMIC DNA]</scope>
</reference>
<evidence type="ECO:0000313" key="4">
    <source>
        <dbReference type="Proteomes" id="UP000225706"/>
    </source>
</evidence>
<dbReference type="InterPro" id="IPR036770">
    <property type="entry name" value="Ankyrin_rpt-contain_sf"/>
</dbReference>
<proteinExistence type="predicted"/>
<dbReference type="Pfam" id="PF12796">
    <property type="entry name" value="Ank_2"/>
    <property type="match status" value="1"/>
</dbReference>
<evidence type="ECO:0000256" key="2">
    <source>
        <dbReference type="SAM" id="MobiDB-lite"/>
    </source>
</evidence>
<evidence type="ECO:0000313" key="3">
    <source>
        <dbReference type="EMBL" id="PFX17666.1"/>
    </source>
</evidence>
<dbReference type="GO" id="GO:0002039">
    <property type="term" value="F:p53 binding"/>
    <property type="evidence" value="ECO:0007669"/>
    <property type="project" value="InterPro"/>
</dbReference>
<sequence>MDCPANHRYHPHAPPSRFLGKEWKGQNYDARLPGGRQGRQQRGRRGAGNMAKPRSREDLYQSYSSRALPKGQPHKNSSPSWHPGRSMNYGPPRPPATFYCQRNTRVHYRGGGYSSPPKVHPKSLRPACASSKGLINTSFSNGKSLLSTSESLQVNKHVTVSVKSSSNLPQQTNNNSQAQRDGHTTSTTTIVNLQPEKKSVSTDNKNPSVVKVAPYIHQPSPNSTKSIDGTNSSLLTLNTPTFEKASQVKPEDQVNLPCGTDVPTNNVMVPQGSQITASALPCLASQDGMMTVFAPTSDGQMAPIIKTICSCQLRKRALKYADKGKTKNDSIIIDSDEEGDSESKAAVGSVYEQGAKMSTDCTSVNGLFLHNQPAPFVSTQASSPSCPVTESIAETTSSVVDCVQQMNKGGAKMSTETASGDSLSLHNQSAPDVSALTSGTSCQVTESMAETASRVVDSLGLSLGDVCGSSTSSDSLSAVTANFTVAGCDPNLQLMKAKGKTALHAAAAGGYVDIIACLRLAGCDLNLVDYENRTPIFDAVSNHKVKAIEYLVDCGAVLGTKDTKGMTCLHLAARQGHTDLIKLLLKTGKFDINEKQSVRRGKNEVLRKRLNDIKSSLTLKTQLAAEIASEKGASNWLTIIPIEEMGFTLNKGEFRDAIKLRYDWEIADKPSSCICCDVFNVDHVMVCRCGGFIIQRHNELRDHAYHGLQ</sequence>
<feature type="region of interest" description="Disordered" evidence="2">
    <location>
        <begin position="1"/>
        <end position="99"/>
    </location>
</feature>
<comment type="caution">
    <text evidence="3">The sequence shown here is derived from an EMBL/GenBank/DDBJ whole genome shotgun (WGS) entry which is preliminary data.</text>
</comment>
<dbReference type="Pfam" id="PF00023">
    <property type="entry name" value="Ank"/>
    <property type="match status" value="1"/>
</dbReference>
<dbReference type="PROSITE" id="PS50088">
    <property type="entry name" value="ANK_REPEAT"/>
    <property type="match status" value="2"/>
</dbReference>
<feature type="region of interest" description="Disordered" evidence="2">
    <location>
        <begin position="411"/>
        <end position="436"/>
    </location>
</feature>
<feature type="repeat" description="ANK" evidence="1">
    <location>
        <begin position="498"/>
        <end position="530"/>
    </location>
</feature>
<keyword evidence="1" id="KW-0040">ANK repeat</keyword>
<dbReference type="GO" id="GO:0046974">
    <property type="term" value="F:histone H3K9 methyltransferase activity"/>
    <property type="evidence" value="ECO:0007669"/>
    <property type="project" value="TreeGrafter"/>
</dbReference>
<dbReference type="SUPFAM" id="SSF48403">
    <property type="entry name" value="Ankyrin repeat"/>
    <property type="match status" value="1"/>
</dbReference>
<dbReference type="Proteomes" id="UP000225706">
    <property type="component" value="Unassembled WGS sequence"/>
</dbReference>
<feature type="compositionally biased region" description="Polar residues" evidence="2">
    <location>
        <begin position="414"/>
        <end position="436"/>
    </location>
</feature>
<dbReference type="InterPro" id="IPR043550">
    <property type="entry name" value="EHMT1/EHMT2"/>
</dbReference>
<gene>
    <name evidence="3" type="primary">EHMT1</name>
    <name evidence="3" type="ORF">AWC38_SpisGene17992</name>
</gene>
<keyword evidence="3" id="KW-0808">Transferase</keyword>
<feature type="repeat" description="ANK" evidence="1">
    <location>
        <begin position="564"/>
        <end position="588"/>
    </location>
</feature>
<dbReference type="EMBL" id="LSMT01000457">
    <property type="protein sequence ID" value="PFX17666.1"/>
    <property type="molecule type" value="Genomic_DNA"/>
</dbReference>
<dbReference type="GO" id="GO:0000785">
    <property type="term" value="C:chromatin"/>
    <property type="evidence" value="ECO:0007669"/>
    <property type="project" value="TreeGrafter"/>
</dbReference>
<dbReference type="InterPro" id="IPR002110">
    <property type="entry name" value="Ankyrin_rpt"/>
</dbReference>
<accession>A0A2B4RKG2</accession>
<dbReference type="Gene3D" id="1.25.40.20">
    <property type="entry name" value="Ankyrin repeat-containing domain"/>
    <property type="match status" value="1"/>
</dbReference>
<keyword evidence="3" id="KW-0489">Methyltransferase</keyword>
<protein>
    <submittedName>
        <fullName evidence="3">Histone-lysine N-methyltransferase EHMT1</fullName>
    </submittedName>
</protein>
<keyword evidence="4" id="KW-1185">Reference proteome</keyword>
<organism evidence="3 4">
    <name type="scientific">Stylophora pistillata</name>
    <name type="common">Smooth cauliflower coral</name>
    <dbReference type="NCBI Taxonomy" id="50429"/>
    <lineage>
        <taxon>Eukaryota</taxon>
        <taxon>Metazoa</taxon>
        <taxon>Cnidaria</taxon>
        <taxon>Anthozoa</taxon>
        <taxon>Hexacorallia</taxon>
        <taxon>Scleractinia</taxon>
        <taxon>Astrocoeniina</taxon>
        <taxon>Pocilloporidae</taxon>
        <taxon>Stylophora</taxon>
    </lineage>
</organism>